<feature type="signal peptide" evidence="1">
    <location>
        <begin position="1"/>
        <end position="22"/>
    </location>
</feature>
<evidence type="ECO:0000313" key="2">
    <source>
        <dbReference type="EMBL" id="RRJ93519.1"/>
    </source>
</evidence>
<dbReference type="AlphaFoldDB" id="A0A3P3WHW4"/>
<name>A0A3P3WHW4_9FLAO</name>
<dbReference type="InterPro" id="IPR021314">
    <property type="entry name" value="DUF2911"/>
</dbReference>
<feature type="chain" id="PRO_5018322032" evidence="1">
    <location>
        <begin position="23"/>
        <end position="169"/>
    </location>
</feature>
<protein>
    <submittedName>
        <fullName evidence="2">DUF2911 domain-containing protein</fullName>
    </submittedName>
</protein>
<dbReference type="RefSeq" id="WP_125011836.1">
    <property type="nucleotide sequence ID" value="NZ_RQVR01000003.1"/>
</dbReference>
<evidence type="ECO:0000313" key="3">
    <source>
        <dbReference type="Proteomes" id="UP000271937"/>
    </source>
</evidence>
<sequence>MKLHKKIGIFLMAVCMSTLANAQEKVVKSPAETATGKINGATITVNYGSPSVKGRAIWGELVPFGKPWRSGANNPTTFETDKEITVEGKKLPAGKYSFFIIPEKESATVVFNKEFKQWGSYKMDEKDEVLKVKVTPKKSASLTEKLVYKVNKDNVTLSWENWDIPVKVK</sequence>
<keyword evidence="1" id="KW-0732">Signal</keyword>
<proteinExistence type="predicted"/>
<dbReference type="EMBL" id="RQVR01000003">
    <property type="protein sequence ID" value="RRJ93519.1"/>
    <property type="molecule type" value="Genomic_DNA"/>
</dbReference>
<accession>A0A3P3WHW4</accession>
<reference evidence="2 3" key="1">
    <citation type="submission" date="2018-11" db="EMBL/GenBank/DDBJ databases">
        <title>Flavobacterium sp. nov., YIM 102600 draft genome.</title>
        <authorList>
            <person name="Li G."/>
            <person name="Jiang Y."/>
        </authorList>
    </citation>
    <scope>NUCLEOTIDE SEQUENCE [LARGE SCALE GENOMIC DNA]</scope>
    <source>
        <strain evidence="2 3">YIM 102600</strain>
    </source>
</reference>
<evidence type="ECO:0000256" key="1">
    <source>
        <dbReference type="SAM" id="SignalP"/>
    </source>
</evidence>
<dbReference type="OrthoDB" id="187854at2"/>
<organism evidence="2 3">
    <name type="scientific">Flavobacterium macacae</name>
    <dbReference type="NCBI Taxonomy" id="2488993"/>
    <lineage>
        <taxon>Bacteria</taxon>
        <taxon>Pseudomonadati</taxon>
        <taxon>Bacteroidota</taxon>
        <taxon>Flavobacteriia</taxon>
        <taxon>Flavobacteriales</taxon>
        <taxon>Flavobacteriaceae</taxon>
        <taxon>Flavobacterium</taxon>
    </lineage>
</organism>
<keyword evidence="3" id="KW-1185">Reference proteome</keyword>
<dbReference type="Pfam" id="PF11138">
    <property type="entry name" value="DUF2911"/>
    <property type="match status" value="1"/>
</dbReference>
<gene>
    <name evidence="2" type="ORF">EG849_04205</name>
</gene>
<comment type="caution">
    <text evidence="2">The sequence shown here is derived from an EMBL/GenBank/DDBJ whole genome shotgun (WGS) entry which is preliminary data.</text>
</comment>
<dbReference type="Proteomes" id="UP000271937">
    <property type="component" value="Unassembled WGS sequence"/>
</dbReference>